<sequence>MSEATPRSPWFVYLLRCADGTLYCGVTTDVSRRLGEHNAGTGARYTRGRGPITLEACAPFPDRATACRVEYAIKQRPATDKVASLEQMHHALGCGLSAPSGISE</sequence>
<comment type="similarity">
    <text evidence="1">Belongs to the UPF0213 family.</text>
</comment>
<dbReference type="CDD" id="cd10456">
    <property type="entry name" value="GIY-YIG_UPF0213"/>
    <property type="match status" value="1"/>
</dbReference>
<dbReference type="Proteomes" id="UP000580856">
    <property type="component" value="Unassembled WGS sequence"/>
</dbReference>
<dbReference type="RefSeq" id="WP_167942396.1">
    <property type="nucleotide sequence ID" value="NZ_JAATJA010000004.1"/>
</dbReference>
<dbReference type="EMBL" id="JAATJA010000004">
    <property type="protein sequence ID" value="NJB69313.1"/>
    <property type="molecule type" value="Genomic_DNA"/>
</dbReference>
<organism evidence="3 4">
    <name type="scientific">Desulfobaculum xiamenense</name>
    <dbReference type="NCBI Taxonomy" id="995050"/>
    <lineage>
        <taxon>Bacteria</taxon>
        <taxon>Pseudomonadati</taxon>
        <taxon>Thermodesulfobacteriota</taxon>
        <taxon>Desulfovibrionia</taxon>
        <taxon>Desulfovibrionales</taxon>
        <taxon>Desulfovibrionaceae</taxon>
        <taxon>Desulfobaculum</taxon>
    </lineage>
</organism>
<evidence type="ECO:0000259" key="2">
    <source>
        <dbReference type="PROSITE" id="PS50164"/>
    </source>
</evidence>
<evidence type="ECO:0000256" key="1">
    <source>
        <dbReference type="ARBA" id="ARBA00007435"/>
    </source>
</evidence>
<dbReference type="GO" id="GO:0004519">
    <property type="term" value="F:endonuclease activity"/>
    <property type="evidence" value="ECO:0007669"/>
    <property type="project" value="UniProtKB-KW"/>
</dbReference>
<accession>A0A846QSH1</accession>
<keyword evidence="3" id="KW-0540">Nuclease</keyword>
<dbReference type="InterPro" id="IPR035901">
    <property type="entry name" value="GIY-YIG_endonuc_sf"/>
</dbReference>
<evidence type="ECO:0000313" key="3">
    <source>
        <dbReference type="EMBL" id="NJB69313.1"/>
    </source>
</evidence>
<comment type="caution">
    <text evidence="3">The sequence shown here is derived from an EMBL/GenBank/DDBJ whole genome shotgun (WGS) entry which is preliminary data.</text>
</comment>
<keyword evidence="3" id="KW-0378">Hydrolase</keyword>
<evidence type="ECO:0000313" key="4">
    <source>
        <dbReference type="Proteomes" id="UP000580856"/>
    </source>
</evidence>
<reference evidence="3 4" key="1">
    <citation type="submission" date="2020-03" db="EMBL/GenBank/DDBJ databases">
        <title>Genomic Encyclopedia of Type Strains, Phase IV (KMG-IV): sequencing the most valuable type-strain genomes for metagenomic binning, comparative biology and taxonomic classification.</title>
        <authorList>
            <person name="Goeker M."/>
        </authorList>
    </citation>
    <scope>NUCLEOTIDE SEQUENCE [LARGE SCALE GENOMIC DNA]</scope>
    <source>
        <strain evidence="3 4">DSM 24233</strain>
    </source>
</reference>
<name>A0A846QSH1_9BACT</name>
<dbReference type="PROSITE" id="PS50164">
    <property type="entry name" value="GIY_YIG"/>
    <property type="match status" value="1"/>
</dbReference>
<protein>
    <submittedName>
        <fullName evidence="3">Putative endonuclease</fullName>
    </submittedName>
</protein>
<dbReference type="InterPro" id="IPR000305">
    <property type="entry name" value="GIY-YIG_endonuc"/>
</dbReference>
<keyword evidence="4" id="KW-1185">Reference proteome</keyword>
<dbReference type="PANTHER" id="PTHR34477:SF1">
    <property type="entry name" value="UPF0213 PROTEIN YHBQ"/>
    <property type="match status" value="1"/>
</dbReference>
<keyword evidence="3" id="KW-0255">Endonuclease</keyword>
<dbReference type="InterPro" id="IPR050190">
    <property type="entry name" value="UPF0213_domain"/>
</dbReference>
<dbReference type="SUPFAM" id="SSF82771">
    <property type="entry name" value="GIY-YIG endonuclease"/>
    <property type="match status" value="1"/>
</dbReference>
<dbReference type="Gene3D" id="3.40.1440.10">
    <property type="entry name" value="GIY-YIG endonuclease"/>
    <property type="match status" value="1"/>
</dbReference>
<gene>
    <name evidence="3" type="ORF">GGQ74_003010</name>
</gene>
<dbReference type="Pfam" id="PF01541">
    <property type="entry name" value="GIY-YIG"/>
    <property type="match status" value="1"/>
</dbReference>
<proteinExistence type="inferred from homology"/>
<feature type="domain" description="GIY-YIG" evidence="2">
    <location>
        <begin position="8"/>
        <end position="83"/>
    </location>
</feature>
<dbReference type="PANTHER" id="PTHR34477">
    <property type="entry name" value="UPF0213 PROTEIN YHBQ"/>
    <property type="match status" value="1"/>
</dbReference>
<dbReference type="AlphaFoldDB" id="A0A846QSH1"/>